<dbReference type="RefSeq" id="WP_413280168.1">
    <property type="nucleotide sequence ID" value="NZ_JBHFNT010000226.1"/>
</dbReference>
<protein>
    <submittedName>
        <fullName evidence="1">Type II toxin-antitoxin system ParD family antitoxin</fullName>
    </submittedName>
</protein>
<dbReference type="EMBL" id="JBHFNT010000226">
    <property type="protein sequence ID" value="MFB2837830.1"/>
    <property type="molecule type" value="Genomic_DNA"/>
</dbReference>
<dbReference type="Pfam" id="PF03693">
    <property type="entry name" value="ParD_antitoxin"/>
    <property type="match status" value="1"/>
</dbReference>
<accession>A0ABV4WRX0</accession>
<evidence type="ECO:0000313" key="2">
    <source>
        <dbReference type="Proteomes" id="UP001576780"/>
    </source>
</evidence>
<keyword evidence="2" id="KW-1185">Reference proteome</keyword>
<proteinExistence type="predicted"/>
<dbReference type="InterPro" id="IPR022789">
    <property type="entry name" value="ParD"/>
</dbReference>
<dbReference type="Proteomes" id="UP001576780">
    <property type="component" value="Unassembled WGS sequence"/>
</dbReference>
<comment type="caution">
    <text evidence="1">The sequence shown here is derived from an EMBL/GenBank/DDBJ whole genome shotgun (WGS) entry which is preliminary data.</text>
</comment>
<evidence type="ECO:0000313" key="1">
    <source>
        <dbReference type="EMBL" id="MFB2837830.1"/>
    </source>
</evidence>
<dbReference type="InterPro" id="IPR038296">
    <property type="entry name" value="ParD_sf"/>
</dbReference>
<name>A0ABV4WRX0_9CYAN</name>
<reference evidence="1 2" key="1">
    <citation type="submission" date="2024-09" db="EMBL/GenBank/DDBJ databases">
        <title>Floridaenema gen nov. (Aerosakkonemataceae, Aerosakkonematales ord. nov., Cyanobacteria) from benthic tropical and subtropical fresh waters, with the description of four new species.</title>
        <authorList>
            <person name="Moretto J.A."/>
            <person name="Berthold D.E."/>
            <person name="Lefler F.W."/>
            <person name="Huang I.-S."/>
            <person name="Laughinghouse H. IV."/>
        </authorList>
    </citation>
    <scope>NUCLEOTIDE SEQUENCE [LARGE SCALE GENOMIC DNA]</scope>
    <source>
        <strain evidence="1 2">BLCC-F167</strain>
    </source>
</reference>
<gene>
    <name evidence="1" type="ORF">ACE1CA_25285</name>
</gene>
<sequence length="88" mass="10236">MNISLKLEEEQLIQAKLKSGKYETAYDVIVEALRLLEERDKQYEKWLEETREKVAVGIKQLNRGEGIDGEVVIAKLREKFKKAGENQE</sequence>
<dbReference type="Gene3D" id="6.10.10.120">
    <property type="entry name" value="Antitoxin ParD1-like"/>
    <property type="match status" value="1"/>
</dbReference>
<organism evidence="1 2">
    <name type="scientific">Floridaenema evergladense BLCC-F167</name>
    <dbReference type="NCBI Taxonomy" id="3153639"/>
    <lineage>
        <taxon>Bacteria</taxon>
        <taxon>Bacillati</taxon>
        <taxon>Cyanobacteriota</taxon>
        <taxon>Cyanophyceae</taxon>
        <taxon>Oscillatoriophycideae</taxon>
        <taxon>Aerosakkonematales</taxon>
        <taxon>Aerosakkonemataceae</taxon>
        <taxon>Floridanema</taxon>
        <taxon>Floridanema evergladense</taxon>
    </lineage>
</organism>